<proteinExistence type="predicted"/>
<protein>
    <recommendedName>
        <fullName evidence="5">Transmembrane protein</fullName>
    </recommendedName>
</protein>
<keyword evidence="2" id="KW-1133">Transmembrane helix</keyword>
<feature type="transmembrane region" description="Helical" evidence="2">
    <location>
        <begin position="66"/>
        <end position="89"/>
    </location>
</feature>
<feature type="region of interest" description="Disordered" evidence="1">
    <location>
        <begin position="1"/>
        <end position="29"/>
    </location>
</feature>
<feature type="transmembrane region" description="Helical" evidence="2">
    <location>
        <begin position="101"/>
        <end position="120"/>
    </location>
</feature>
<dbReference type="PANTHER" id="PTHR33444">
    <property type="entry name" value="SI:DKEY-19B23.12-RELATED"/>
    <property type="match status" value="1"/>
</dbReference>
<feature type="transmembrane region" description="Helical" evidence="2">
    <location>
        <begin position="141"/>
        <end position="159"/>
    </location>
</feature>
<feature type="transmembrane region" description="Helical" evidence="2">
    <location>
        <begin position="187"/>
        <end position="205"/>
    </location>
</feature>
<keyword evidence="4" id="KW-1185">Reference proteome</keyword>
<accession>A0A8W8L9F4</accession>
<evidence type="ECO:0000256" key="1">
    <source>
        <dbReference type="SAM" id="MobiDB-lite"/>
    </source>
</evidence>
<keyword evidence="2" id="KW-0472">Membrane</keyword>
<dbReference type="InterPro" id="IPR040350">
    <property type="entry name" value="TMEM272"/>
</dbReference>
<dbReference type="Proteomes" id="UP000005408">
    <property type="component" value="Unassembled WGS sequence"/>
</dbReference>
<evidence type="ECO:0000313" key="4">
    <source>
        <dbReference type="Proteomes" id="UP000005408"/>
    </source>
</evidence>
<name>A0A8W8L9F4_MAGGI</name>
<evidence type="ECO:0000256" key="2">
    <source>
        <dbReference type="SAM" id="Phobius"/>
    </source>
</evidence>
<reference evidence="3" key="1">
    <citation type="submission" date="2022-08" db="UniProtKB">
        <authorList>
            <consortium name="EnsemblMetazoa"/>
        </authorList>
    </citation>
    <scope>IDENTIFICATION</scope>
    <source>
        <strain evidence="3">05x7-T-G4-1.051#20</strain>
    </source>
</reference>
<sequence length="224" mass="25407">MIHPEYSINPGTPEDPPHVQTANDVAKNDPPPSYESLFGKIKRAKAESSGRVDFAKRSCSICTESVVFAVILCIILIIPVSMIVMGSVFLYDCRANEMVPVYLVVHGVFLIIAIIFGLLQTRSDKDKKKDSKKKKTPNEKCIELISTLIHVFLIAWFFYGNSITIGLNWVSSPATARAYCHPSLYYYAYWVIMSVYIFRPTLVFTDNIRLLHADKPKVHKKNQF</sequence>
<dbReference type="EnsemblMetazoa" id="G27262.2">
    <property type="protein sequence ID" value="G27262.2:cds"/>
    <property type="gene ID" value="G27262"/>
</dbReference>
<evidence type="ECO:0000313" key="3">
    <source>
        <dbReference type="EnsemblMetazoa" id="G27262.2:cds"/>
    </source>
</evidence>
<dbReference type="PANTHER" id="PTHR33444:SF2">
    <property type="entry name" value="MARVEL DOMAIN-CONTAINING PROTEIN"/>
    <property type="match status" value="1"/>
</dbReference>
<keyword evidence="2" id="KW-0812">Transmembrane</keyword>
<organism evidence="3 4">
    <name type="scientific">Magallana gigas</name>
    <name type="common">Pacific oyster</name>
    <name type="synonym">Crassostrea gigas</name>
    <dbReference type="NCBI Taxonomy" id="29159"/>
    <lineage>
        <taxon>Eukaryota</taxon>
        <taxon>Metazoa</taxon>
        <taxon>Spiralia</taxon>
        <taxon>Lophotrochozoa</taxon>
        <taxon>Mollusca</taxon>
        <taxon>Bivalvia</taxon>
        <taxon>Autobranchia</taxon>
        <taxon>Pteriomorphia</taxon>
        <taxon>Ostreida</taxon>
        <taxon>Ostreoidea</taxon>
        <taxon>Ostreidae</taxon>
        <taxon>Magallana</taxon>
    </lineage>
</organism>
<dbReference type="AlphaFoldDB" id="A0A8W8L9F4"/>
<evidence type="ECO:0008006" key="5">
    <source>
        <dbReference type="Google" id="ProtNLM"/>
    </source>
</evidence>